<dbReference type="AlphaFoldDB" id="A0A4Y7TV39"/>
<proteinExistence type="predicted"/>
<reference evidence="1 2" key="1">
    <citation type="journal article" date="2019" name="Nat. Ecol. Evol.">
        <title>Megaphylogeny resolves global patterns of mushroom evolution.</title>
        <authorList>
            <person name="Varga T."/>
            <person name="Krizsan K."/>
            <person name="Foldi C."/>
            <person name="Dima B."/>
            <person name="Sanchez-Garcia M."/>
            <person name="Sanchez-Ramirez S."/>
            <person name="Szollosi G.J."/>
            <person name="Szarkandi J.G."/>
            <person name="Papp V."/>
            <person name="Albert L."/>
            <person name="Andreopoulos W."/>
            <person name="Angelini C."/>
            <person name="Antonin V."/>
            <person name="Barry K.W."/>
            <person name="Bougher N.L."/>
            <person name="Buchanan P."/>
            <person name="Buyck B."/>
            <person name="Bense V."/>
            <person name="Catcheside P."/>
            <person name="Chovatia M."/>
            <person name="Cooper J."/>
            <person name="Damon W."/>
            <person name="Desjardin D."/>
            <person name="Finy P."/>
            <person name="Geml J."/>
            <person name="Haridas S."/>
            <person name="Hughes K."/>
            <person name="Justo A."/>
            <person name="Karasinski D."/>
            <person name="Kautmanova I."/>
            <person name="Kiss B."/>
            <person name="Kocsube S."/>
            <person name="Kotiranta H."/>
            <person name="LaButti K.M."/>
            <person name="Lechner B.E."/>
            <person name="Liimatainen K."/>
            <person name="Lipzen A."/>
            <person name="Lukacs Z."/>
            <person name="Mihaltcheva S."/>
            <person name="Morgado L.N."/>
            <person name="Niskanen T."/>
            <person name="Noordeloos M.E."/>
            <person name="Ohm R.A."/>
            <person name="Ortiz-Santana B."/>
            <person name="Ovrebo C."/>
            <person name="Racz N."/>
            <person name="Riley R."/>
            <person name="Savchenko A."/>
            <person name="Shiryaev A."/>
            <person name="Soop K."/>
            <person name="Spirin V."/>
            <person name="Szebenyi C."/>
            <person name="Tomsovsky M."/>
            <person name="Tulloss R.E."/>
            <person name="Uehling J."/>
            <person name="Grigoriev I.V."/>
            <person name="Vagvolgyi C."/>
            <person name="Papp T."/>
            <person name="Martin F.M."/>
            <person name="Miettinen O."/>
            <person name="Hibbett D.S."/>
            <person name="Nagy L.G."/>
        </authorList>
    </citation>
    <scope>NUCLEOTIDE SEQUENCE [LARGE SCALE GENOMIC DNA]</scope>
    <source>
        <strain evidence="1 2">FP101781</strain>
    </source>
</reference>
<gene>
    <name evidence="1" type="ORF">FA13DRAFT_1725669</name>
</gene>
<organism evidence="1 2">
    <name type="scientific">Coprinellus micaceus</name>
    <name type="common">Glistening ink-cap mushroom</name>
    <name type="synonym">Coprinus micaceus</name>
    <dbReference type="NCBI Taxonomy" id="71717"/>
    <lineage>
        <taxon>Eukaryota</taxon>
        <taxon>Fungi</taxon>
        <taxon>Dikarya</taxon>
        <taxon>Basidiomycota</taxon>
        <taxon>Agaricomycotina</taxon>
        <taxon>Agaricomycetes</taxon>
        <taxon>Agaricomycetidae</taxon>
        <taxon>Agaricales</taxon>
        <taxon>Agaricineae</taxon>
        <taxon>Psathyrellaceae</taxon>
        <taxon>Coprinellus</taxon>
    </lineage>
</organism>
<dbReference type="EMBL" id="QPFP01000003">
    <property type="protein sequence ID" value="TEB38045.1"/>
    <property type="molecule type" value="Genomic_DNA"/>
</dbReference>
<dbReference type="Proteomes" id="UP000298030">
    <property type="component" value="Unassembled WGS sequence"/>
</dbReference>
<comment type="caution">
    <text evidence="1">The sequence shown here is derived from an EMBL/GenBank/DDBJ whole genome shotgun (WGS) entry which is preliminary data.</text>
</comment>
<sequence>MRVAATKSMHFELLRRRRLCAPDTASKAHHSMYHFGTRYHDIRCCSQFPDQ</sequence>
<keyword evidence="2" id="KW-1185">Reference proteome</keyword>
<evidence type="ECO:0000313" key="2">
    <source>
        <dbReference type="Proteomes" id="UP000298030"/>
    </source>
</evidence>
<name>A0A4Y7TV39_COPMI</name>
<evidence type="ECO:0000313" key="1">
    <source>
        <dbReference type="EMBL" id="TEB38045.1"/>
    </source>
</evidence>
<accession>A0A4Y7TV39</accession>
<protein>
    <submittedName>
        <fullName evidence="1">Uncharacterized protein</fullName>
    </submittedName>
</protein>